<keyword evidence="7" id="KW-0131">Cell cycle</keyword>
<sequence length="1610" mass="178023">MYHHFFYEEPDENCSMSQQESLNVVITYGESNRTMAEVLQNNQLDLDIPYSTIDPIQPSAQSHVKFDRLKFVNQQNYDQSAEKQQSNYLNESSIAISNYSAFHSAQFPDGAKSDDSVCKVIFEKRSACGSYKVECDGLQHQNCITNDPPKSFNEELVAVTLSKCETLQTENSQITAVNQSVHNKIVAKDKSVILEANTSNSEIQTGIAQVTSTRDSEMGTLSTQSHDLPETFVVLQNKSIVSCEIESAAIFQDSPIINLGKTQFEVTHASSKSFHDVIIEQASHMVDHNTVTEVSRIVNDEMNEKSKIVVDQLESTDISSRKTITTDISTYSNNTSISVTKSESISSLTVQEKITAVNAENFGTAREVSSRMNVVIQSESTANQQGMVILAQILQNGPIAKKNYSQCDSVMSMSFCARSEIQPEPELQNESTAEVHNNIRENYSIQSYLTQKNTNRSKANNVSAENSAKKIDESKFRNSKTKINDLNNDSIEKFFDVDEIVSELEICSATSEINSVSLNTESNDVSNDGIAIFFDVDETVSEFNYQSSKLLNVEIVQTAEESEKNSANQIQDKQAGKNSMTIKKKAFKVPVPRKPQVPAPTTEVLQLFDQLVTESNSPGLQISQSTMMASKPRSKFRPPALIEKFLAVASQTVSLTPMELSPKSKPIITESLSIKTTKKEKPTFKPVQKSKKRSAYSSIALVLPKEKSAIVHESLLGRTIAPPAVFAGDQDFAEAKFAFEREIEAVNYGIGRVLKAKNLMKQCNDGNSDNEMESEMEKLEKLHCKWQEACRKGLVELKSLIDPRVQDFNGSDSAGSFSFGKKRGWDSYDAYGSCEISENEHDDDDKEDEDSEEGETKGWRNFVKSILSAETDVGFEKDKKKQKHAEEESQDAFAECEQQENEEHEQKLETASSAVGSEWNLRELGGKLGIDVDELGAQALRLSGDLRGAAQCLEAVFLVDSRPNNSQSIEKNTGKNDAKSVVNLTPLFALQTRIQLALVLADALEIHSRTQLSLGGERHSLNSLVVAADSHIQKASLLAAKLPSHPDLKCLLAHAHVRLLLAADANKNLSAAKRVLKFVAEEAAVSPSCIHWHFFFLSKLAHLLILEHDFVAALSLLTVNIADADKHMSSAQDDKSRVLFVQVKGSFLFQKLHIYLRIRDTKSAASLILTALDPLFSETVNIPKLTELNHTYWLLKILHASQIANRKSSKVNLEILLDIVEKSANTEVNFGETVNNTDAGLDETCPPSIAVNILSRSQRDALTYLLAGTILRDFESARALEYLGKSEQLAMKVLATISVGNEEYDWFIEYRILCFHALVEANLLAGNVNLAEQSLHSMISQINSSLAPANPGQQDANAFAMTPHLSTVLLDSALIHHARGEVQEASRCYFGAAAVAGDVGRAFVGEALEGVMHETRVLASFCNVLILLGSASNAKDGDGKMDQDIAEKLLDELVKEIEEQNDLHQRQHRQSNSLSTGTNHVSTSMVDCEHVTGIMKLCMAMRANSQNEIKKTKIYLLEALRTTETILSVHLKIATLTLLSNVFLDTDAVQTEKMIQTAYKLAKKSGKGVKNMARVCTSVIEELTRRKDERSGDGRSQESVTEGSKKLMTK</sequence>
<dbReference type="InterPro" id="IPR019440">
    <property type="entry name" value="MAU2"/>
</dbReference>
<dbReference type="EMBL" id="JADGJH010000827">
    <property type="protein sequence ID" value="KAJ3122221.1"/>
    <property type="molecule type" value="Genomic_DNA"/>
</dbReference>
<feature type="compositionally biased region" description="Basic and acidic residues" evidence="8">
    <location>
        <begin position="1585"/>
        <end position="1596"/>
    </location>
</feature>
<feature type="compositionally biased region" description="Acidic residues" evidence="8">
    <location>
        <begin position="840"/>
        <end position="853"/>
    </location>
</feature>
<feature type="region of interest" description="Disordered" evidence="8">
    <location>
        <begin position="1585"/>
        <end position="1610"/>
    </location>
</feature>
<accession>A0AAD5T098</accession>
<evidence type="ECO:0000256" key="3">
    <source>
        <dbReference type="ARBA" id="ARBA00022618"/>
    </source>
</evidence>
<feature type="region of interest" description="Disordered" evidence="8">
    <location>
        <begin position="835"/>
        <end position="857"/>
    </location>
</feature>
<evidence type="ECO:0000256" key="8">
    <source>
        <dbReference type="SAM" id="MobiDB-lite"/>
    </source>
</evidence>
<evidence type="ECO:0000256" key="2">
    <source>
        <dbReference type="ARBA" id="ARBA00008585"/>
    </source>
</evidence>
<dbReference type="GO" id="GO:0005634">
    <property type="term" value="C:nucleus"/>
    <property type="evidence" value="ECO:0007669"/>
    <property type="project" value="UniProtKB-SubCell"/>
</dbReference>
<keyword evidence="10" id="KW-1185">Reference proteome</keyword>
<organism evidence="9 10">
    <name type="scientific">Physocladia obscura</name>
    <dbReference type="NCBI Taxonomy" id="109957"/>
    <lineage>
        <taxon>Eukaryota</taxon>
        <taxon>Fungi</taxon>
        <taxon>Fungi incertae sedis</taxon>
        <taxon>Chytridiomycota</taxon>
        <taxon>Chytridiomycota incertae sedis</taxon>
        <taxon>Chytridiomycetes</taxon>
        <taxon>Chytridiales</taxon>
        <taxon>Chytriomycetaceae</taxon>
        <taxon>Physocladia</taxon>
    </lineage>
</organism>
<dbReference type="PANTHER" id="PTHR21394">
    <property type="entry name" value="MAU2 CHROMATID COHESION FACTOR HOMOLOG"/>
    <property type="match status" value="1"/>
</dbReference>
<reference evidence="9" key="1">
    <citation type="submission" date="2020-05" db="EMBL/GenBank/DDBJ databases">
        <title>Phylogenomic resolution of chytrid fungi.</title>
        <authorList>
            <person name="Stajich J.E."/>
            <person name="Amses K."/>
            <person name="Simmons R."/>
            <person name="Seto K."/>
            <person name="Myers J."/>
            <person name="Bonds A."/>
            <person name="Quandt C.A."/>
            <person name="Barry K."/>
            <person name="Liu P."/>
            <person name="Grigoriev I."/>
            <person name="Longcore J.E."/>
            <person name="James T.Y."/>
        </authorList>
    </citation>
    <scope>NUCLEOTIDE SEQUENCE</scope>
    <source>
        <strain evidence="9">JEL0513</strain>
    </source>
</reference>
<feature type="compositionally biased region" description="Polar residues" evidence="8">
    <location>
        <begin position="1470"/>
        <end position="1480"/>
    </location>
</feature>
<comment type="caution">
    <text evidence="9">The sequence shown here is derived from an EMBL/GenBank/DDBJ whole genome shotgun (WGS) entry which is preliminary data.</text>
</comment>
<feature type="region of interest" description="Disordered" evidence="8">
    <location>
        <begin position="875"/>
        <end position="914"/>
    </location>
</feature>
<feature type="compositionally biased region" description="Basic and acidic residues" evidence="8">
    <location>
        <begin position="875"/>
        <end position="887"/>
    </location>
</feature>
<evidence type="ECO:0000313" key="10">
    <source>
        <dbReference type="Proteomes" id="UP001211907"/>
    </source>
</evidence>
<dbReference type="GO" id="GO:0007064">
    <property type="term" value="P:mitotic sister chromatid cohesion"/>
    <property type="evidence" value="ECO:0007669"/>
    <property type="project" value="InterPro"/>
</dbReference>
<dbReference type="GO" id="GO:0051301">
    <property type="term" value="P:cell division"/>
    <property type="evidence" value="ECO:0007669"/>
    <property type="project" value="UniProtKB-KW"/>
</dbReference>
<proteinExistence type="inferred from homology"/>
<feature type="region of interest" description="Disordered" evidence="8">
    <location>
        <begin position="1461"/>
        <end position="1480"/>
    </location>
</feature>
<name>A0AAD5T098_9FUNG</name>
<keyword evidence="3" id="KW-0132">Cell division</keyword>
<evidence type="ECO:0000256" key="5">
    <source>
        <dbReference type="ARBA" id="ARBA00022829"/>
    </source>
</evidence>
<comment type="similarity">
    <text evidence="2">Belongs to the SCC4/mau-2 family.</text>
</comment>
<keyword evidence="6" id="KW-0539">Nucleus</keyword>
<dbReference type="Proteomes" id="UP001211907">
    <property type="component" value="Unassembled WGS sequence"/>
</dbReference>
<evidence type="ECO:0000256" key="6">
    <source>
        <dbReference type="ARBA" id="ARBA00023242"/>
    </source>
</evidence>
<comment type="subcellular location">
    <subcellularLocation>
        <location evidence="1">Nucleus</location>
    </subcellularLocation>
</comment>
<dbReference type="GO" id="GO:0007059">
    <property type="term" value="P:chromosome segregation"/>
    <property type="evidence" value="ECO:0007669"/>
    <property type="project" value="UniProtKB-KW"/>
</dbReference>
<evidence type="ECO:0000313" key="9">
    <source>
        <dbReference type="EMBL" id="KAJ3122221.1"/>
    </source>
</evidence>
<gene>
    <name evidence="9" type="ORF">HK100_012078</name>
</gene>
<evidence type="ECO:0000256" key="4">
    <source>
        <dbReference type="ARBA" id="ARBA00022776"/>
    </source>
</evidence>
<evidence type="ECO:0000256" key="1">
    <source>
        <dbReference type="ARBA" id="ARBA00004123"/>
    </source>
</evidence>
<keyword evidence="4" id="KW-0498">Mitosis</keyword>
<keyword evidence="5" id="KW-0159">Chromosome partition</keyword>
<protein>
    <submittedName>
        <fullName evidence="9">Uncharacterized protein</fullName>
    </submittedName>
</protein>
<evidence type="ECO:0000256" key="7">
    <source>
        <dbReference type="ARBA" id="ARBA00023306"/>
    </source>
</evidence>